<name>A0ACB9A891_ARCLA</name>
<organism evidence="1 2">
    <name type="scientific">Arctium lappa</name>
    <name type="common">Greater burdock</name>
    <name type="synonym">Lappa major</name>
    <dbReference type="NCBI Taxonomy" id="4217"/>
    <lineage>
        <taxon>Eukaryota</taxon>
        <taxon>Viridiplantae</taxon>
        <taxon>Streptophyta</taxon>
        <taxon>Embryophyta</taxon>
        <taxon>Tracheophyta</taxon>
        <taxon>Spermatophyta</taxon>
        <taxon>Magnoliopsida</taxon>
        <taxon>eudicotyledons</taxon>
        <taxon>Gunneridae</taxon>
        <taxon>Pentapetalae</taxon>
        <taxon>asterids</taxon>
        <taxon>campanulids</taxon>
        <taxon>Asterales</taxon>
        <taxon>Asteraceae</taxon>
        <taxon>Carduoideae</taxon>
        <taxon>Cardueae</taxon>
        <taxon>Arctiinae</taxon>
        <taxon>Arctium</taxon>
    </lineage>
</organism>
<evidence type="ECO:0000313" key="2">
    <source>
        <dbReference type="Proteomes" id="UP001055879"/>
    </source>
</evidence>
<sequence>MVSHTTWLQYLARRFEYSGVQLSISHHSILHSLGIGERLQFAFICSVRPCCVRQIFVCLLMEIEFDDYNGVGDVSPRVNSCNALERCDVTIWNRTKSKCDLIDLGANTTVLGKILEDGNPDGSLIVMKVEFGLPTPIPTQRETYFLRRSRKVNDHIWLTFRYPLFEVL</sequence>
<reference evidence="2" key="1">
    <citation type="journal article" date="2022" name="Mol. Ecol. Resour.">
        <title>The genomes of chicory, endive, great burdock and yacon provide insights into Asteraceae palaeo-polyploidization history and plant inulin production.</title>
        <authorList>
            <person name="Fan W."/>
            <person name="Wang S."/>
            <person name="Wang H."/>
            <person name="Wang A."/>
            <person name="Jiang F."/>
            <person name="Liu H."/>
            <person name="Zhao H."/>
            <person name="Xu D."/>
            <person name="Zhang Y."/>
        </authorList>
    </citation>
    <scope>NUCLEOTIDE SEQUENCE [LARGE SCALE GENOMIC DNA]</scope>
    <source>
        <strain evidence="2">cv. Niubang</strain>
    </source>
</reference>
<keyword evidence="2" id="KW-1185">Reference proteome</keyword>
<dbReference type="EMBL" id="CM042054">
    <property type="protein sequence ID" value="KAI3706417.1"/>
    <property type="molecule type" value="Genomic_DNA"/>
</dbReference>
<accession>A0ACB9A891</accession>
<evidence type="ECO:0000313" key="1">
    <source>
        <dbReference type="EMBL" id="KAI3706417.1"/>
    </source>
</evidence>
<comment type="caution">
    <text evidence="1">The sequence shown here is derived from an EMBL/GenBank/DDBJ whole genome shotgun (WGS) entry which is preliminary data.</text>
</comment>
<gene>
    <name evidence="1" type="ORF">L6452_24146</name>
</gene>
<protein>
    <submittedName>
        <fullName evidence="1">Uncharacterized protein</fullName>
    </submittedName>
</protein>
<proteinExistence type="predicted"/>
<reference evidence="1 2" key="2">
    <citation type="journal article" date="2022" name="Mol. Ecol. Resour.">
        <title>The genomes of chicory, endive, great burdock and yacon provide insights into Asteraceae paleo-polyploidization history and plant inulin production.</title>
        <authorList>
            <person name="Fan W."/>
            <person name="Wang S."/>
            <person name="Wang H."/>
            <person name="Wang A."/>
            <person name="Jiang F."/>
            <person name="Liu H."/>
            <person name="Zhao H."/>
            <person name="Xu D."/>
            <person name="Zhang Y."/>
        </authorList>
    </citation>
    <scope>NUCLEOTIDE SEQUENCE [LARGE SCALE GENOMIC DNA]</scope>
    <source>
        <strain evidence="2">cv. Niubang</strain>
    </source>
</reference>
<dbReference type="Proteomes" id="UP001055879">
    <property type="component" value="Linkage Group LG08"/>
</dbReference>